<dbReference type="PANTHER" id="PTHR43674">
    <property type="entry name" value="NITRILASE C965.09-RELATED"/>
    <property type="match status" value="1"/>
</dbReference>
<keyword evidence="1" id="KW-0378">Hydrolase</keyword>
<evidence type="ECO:0000259" key="2">
    <source>
        <dbReference type="PROSITE" id="PS50263"/>
    </source>
</evidence>
<sequence length="261" mass="27207">MLKPFVVAAAQLSVSPFPSVADNLATHLHFVRLAAENDVQLLVFPELSVTGYSLKLSKEAIFTVDDARLDELHGACQETGVTACVGVPMLADTIDGTHIASIVLHPGGSRHAHTKRFLDSSEIASFVPRTGGPLLDFPSASEHTERVALAICADTSCPLHPLSASQAGATVYAAGSIISSASYGAESARLASYAKHYGMAVLLANHADGRGTGGYETKGGSAVWDEEGKVVVRAENGEGEVLVVARKSAERGWAGEVIALS</sequence>
<dbReference type="GO" id="GO:0050126">
    <property type="term" value="F:N-carbamoylputrescine amidase activity"/>
    <property type="evidence" value="ECO:0007669"/>
    <property type="project" value="TreeGrafter"/>
</dbReference>
<dbReference type="AlphaFoldDB" id="A0A061ASY6"/>
<accession>A0A061ASY6</accession>
<protein>
    <submittedName>
        <fullName evidence="3">RHTO0S03e00166g1_1</fullName>
    </submittedName>
</protein>
<dbReference type="InterPro" id="IPR050345">
    <property type="entry name" value="Aliph_Amidase/BUP"/>
</dbReference>
<evidence type="ECO:0000256" key="1">
    <source>
        <dbReference type="ARBA" id="ARBA00022801"/>
    </source>
</evidence>
<feature type="domain" description="CN hydrolase" evidence="2">
    <location>
        <begin position="5"/>
        <end position="248"/>
    </location>
</feature>
<dbReference type="EMBL" id="LK052938">
    <property type="protein sequence ID" value="CDR37834.1"/>
    <property type="molecule type" value="Genomic_DNA"/>
</dbReference>
<reference evidence="3" key="1">
    <citation type="journal article" date="2014" name="Genome Announc.">
        <title>Draft genome sequence of Rhodosporidium toruloides CECT1137, an oleaginous yeast of biotechnological interest.</title>
        <authorList>
            <person name="Morin N."/>
            <person name="Calcas X."/>
            <person name="Devillers H."/>
            <person name="Durrens P."/>
            <person name="Sherman D.J."/>
            <person name="Nicaud J.-M."/>
            <person name="Neuveglise C."/>
        </authorList>
    </citation>
    <scope>NUCLEOTIDE SEQUENCE</scope>
    <source>
        <strain evidence="3">CECT1137</strain>
    </source>
</reference>
<dbReference type="InterPro" id="IPR003010">
    <property type="entry name" value="C-N_Hydrolase"/>
</dbReference>
<gene>
    <name evidence="3" type="ORF">RHTO0S_03e00166g</name>
</gene>
<dbReference type="CDD" id="cd07197">
    <property type="entry name" value="nitrilase"/>
    <property type="match status" value="1"/>
</dbReference>
<dbReference type="GO" id="GO:0033388">
    <property type="term" value="P:putrescine biosynthetic process from arginine"/>
    <property type="evidence" value="ECO:0007669"/>
    <property type="project" value="TreeGrafter"/>
</dbReference>
<dbReference type="PROSITE" id="PS50263">
    <property type="entry name" value="CN_HYDROLASE"/>
    <property type="match status" value="1"/>
</dbReference>
<dbReference type="Pfam" id="PF00795">
    <property type="entry name" value="CN_hydrolase"/>
    <property type="match status" value="1"/>
</dbReference>
<organism evidence="3">
    <name type="scientific">Rhodotorula toruloides</name>
    <name type="common">Yeast</name>
    <name type="synonym">Rhodosporidium toruloides</name>
    <dbReference type="NCBI Taxonomy" id="5286"/>
    <lineage>
        <taxon>Eukaryota</taxon>
        <taxon>Fungi</taxon>
        <taxon>Dikarya</taxon>
        <taxon>Basidiomycota</taxon>
        <taxon>Pucciniomycotina</taxon>
        <taxon>Microbotryomycetes</taxon>
        <taxon>Sporidiobolales</taxon>
        <taxon>Sporidiobolaceae</taxon>
        <taxon>Rhodotorula</taxon>
    </lineage>
</organism>
<dbReference type="InterPro" id="IPR036526">
    <property type="entry name" value="C-N_Hydrolase_sf"/>
</dbReference>
<dbReference type="PANTHER" id="PTHR43674:SF2">
    <property type="entry name" value="BETA-UREIDOPROPIONASE"/>
    <property type="match status" value="1"/>
</dbReference>
<evidence type="ECO:0000313" key="3">
    <source>
        <dbReference type="EMBL" id="CDR37834.1"/>
    </source>
</evidence>
<proteinExistence type="predicted"/>
<dbReference type="SUPFAM" id="SSF56317">
    <property type="entry name" value="Carbon-nitrogen hydrolase"/>
    <property type="match status" value="1"/>
</dbReference>
<dbReference type="Gene3D" id="3.60.110.10">
    <property type="entry name" value="Carbon-nitrogen hydrolase"/>
    <property type="match status" value="1"/>
</dbReference>
<dbReference type="OrthoDB" id="10250282at2759"/>
<name>A0A061ASY6_RHOTO</name>